<dbReference type="RefSeq" id="XP_007766226.1">
    <property type="nucleotide sequence ID" value="XM_007768036.1"/>
</dbReference>
<gene>
    <name evidence="4" type="ORF">CONPUDRAFT_120544</name>
</gene>
<organism evidence="4 5">
    <name type="scientific">Coniophora puteana (strain RWD-64-598)</name>
    <name type="common">Brown rot fungus</name>
    <dbReference type="NCBI Taxonomy" id="741705"/>
    <lineage>
        <taxon>Eukaryota</taxon>
        <taxon>Fungi</taxon>
        <taxon>Dikarya</taxon>
        <taxon>Basidiomycota</taxon>
        <taxon>Agaricomycotina</taxon>
        <taxon>Agaricomycetes</taxon>
        <taxon>Agaricomycetidae</taxon>
        <taxon>Boletales</taxon>
        <taxon>Coniophorineae</taxon>
        <taxon>Coniophoraceae</taxon>
        <taxon>Coniophora</taxon>
    </lineage>
</organism>
<evidence type="ECO:0000256" key="2">
    <source>
        <dbReference type="ARBA" id="ARBA00023445"/>
    </source>
</evidence>
<keyword evidence="1" id="KW-0560">Oxidoreductase</keyword>
<dbReference type="EMBL" id="JH711575">
    <property type="protein sequence ID" value="EIW84560.1"/>
    <property type="molecule type" value="Genomic_DNA"/>
</dbReference>
<feature type="domain" description="NAD-dependent epimerase/dehydratase" evidence="3">
    <location>
        <begin position="9"/>
        <end position="266"/>
    </location>
</feature>
<accession>A0A5M3MZI5</accession>
<dbReference type="InterPro" id="IPR050425">
    <property type="entry name" value="NAD(P)_dehydrat-like"/>
</dbReference>
<dbReference type="OrthoDB" id="2735536at2759"/>
<dbReference type="InterPro" id="IPR001509">
    <property type="entry name" value="Epimerase_deHydtase"/>
</dbReference>
<protein>
    <submittedName>
        <fullName evidence="4">NAD(P)-binding protein</fullName>
    </submittedName>
</protein>
<dbReference type="KEGG" id="cput:CONPUDRAFT_120544"/>
<dbReference type="Proteomes" id="UP000053558">
    <property type="component" value="Unassembled WGS sequence"/>
</dbReference>
<reference evidence="5" key="1">
    <citation type="journal article" date="2012" name="Science">
        <title>The Paleozoic origin of enzymatic lignin decomposition reconstructed from 31 fungal genomes.</title>
        <authorList>
            <person name="Floudas D."/>
            <person name="Binder M."/>
            <person name="Riley R."/>
            <person name="Barry K."/>
            <person name="Blanchette R.A."/>
            <person name="Henrissat B."/>
            <person name="Martinez A.T."/>
            <person name="Otillar R."/>
            <person name="Spatafora J.W."/>
            <person name="Yadav J.S."/>
            <person name="Aerts A."/>
            <person name="Benoit I."/>
            <person name="Boyd A."/>
            <person name="Carlson A."/>
            <person name="Copeland A."/>
            <person name="Coutinho P.M."/>
            <person name="de Vries R.P."/>
            <person name="Ferreira P."/>
            <person name="Findley K."/>
            <person name="Foster B."/>
            <person name="Gaskell J."/>
            <person name="Glotzer D."/>
            <person name="Gorecki P."/>
            <person name="Heitman J."/>
            <person name="Hesse C."/>
            <person name="Hori C."/>
            <person name="Igarashi K."/>
            <person name="Jurgens J.A."/>
            <person name="Kallen N."/>
            <person name="Kersten P."/>
            <person name="Kohler A."/>
            <person name="Kuees U."/>
            <person name="Kumar T.K.A."/>
            <person name="Kuo A."/>
            <person name="LaButti K."/>
            <person name="Larrondo L.F."/>
            <person name="Lindquist E."/>
            <person name="Ling A."/>
            <person name="Lombard V."/>
            <person name="Lucas S."/>
            <person name="Lundell T."/>
            <person name="Martin R."/>
            <person name="McLaughlin D.J."/>
            <person name="Morgenstern I."/>
            <person name="Morin E."/>
            <person name="Murat C."/>
            <person name="Nagy L.G."/>
            <person name="Nolan M."/>
            <person name="Ohm R.A."/>
            <person name="Patyshakuliyeva A."/>
            <person name="Rokas A."/>
            <person name="Ruiz-Duenas F.J."/>
            <person name="Sabat G."/>
            <person name="Salamov A."/>
            <person name="Samejima M."/>
            <person name="Schmutz J."/>
            <person name="Slot J.C."/>
            <person name="St John F."/>
            <person name="Stenlid J."/>
            <person name="Sun H."/>
            <person name="Sun S."/>
            <person name="Syed K."/>
            <person name="Tsang A."/>
            <person name="Wiebenga A."/>
            <person name="Young D."/>
            <person name="Pisabarro A."/>
            <person name="Eastwood D.C."/>
            <person name="Martin F."/>
            <person name="Cullen D."/>
            <person name="Grigoriev I.V."/>
            <person name="Hibbett D.S."/>
        </authorList>
    </citation>
    <scope>NUCLEOTIDE SEQUENCE [LARGE SCALE GENOMIC DNA]</scope>
    <source>
        <strain evidence="5">RWD-64-598 SS2</strain>
    </source>
</reference>
<dbReference type="SUPFAM" id="SSF51735">
    <property type="entry name" value="NAD(P)-binding Rossmann-fold domains"/>
    <property type="match status" value="1"/>
</dbReference>
<evidence type="ECO:0000313" key="4">
    <source>
        <dbReference type="EMBL" id="EIW84560.1"/>
    </source>
</evidence>
<evidence type="ECO:0000256" key="1">
    <source>
        <dbReference type="ARBA" id="ARBA00023002"/>
    </source>
</evidence>
<dbReference type="PANTHER" id="PTHR10366:SF562">
    <property type="entry name" value="ALDEHYDE REDUCTASE II (AFU_ORTHOLOGUE AFUA_1G11360)"/>
    <property type="match status" value="1"/>
</dbReference>
<dbReference type="PANTHER" id="PTHR10366">
    <property type="entry name" value="NAD DEPENDENT EPIMERASE/DEHYDRATASE"/>
    <property type="match status" value="1"/>
</dbReference>
<proteinExistence type="inferred from homology"/>
<comment type="similarity">
    <text evidence="2">Belongs to the NAD(P)-dependent epimerase/dehydratase family. Dihydroflavonol-4-reductase subfamily.</text>
</comment>
<evidence type="ECO:0000259" key="3">
    <source>
        <dbReference type="Pfam" id="PF01370"/>
    </source>
</evidence>
<dbReference type="GeneID" id="19199551"/>
<dbReference type="GO" id="GO:0016616">
    <property type="term" value="F:oxidoreductase activity, acting on the CH-OH group of donors, NAD or NADP as acceptor"/>
    <property type="evidence" value="ECO:0007669"/>
    <property type="project" value="TreeGrafter"/>
</dbReference>
<keyword evidence="5" id="KW-1185">Reference proteome</keyword>
<comment type="caution">
    <text evidence="4">The sequence shown here is derived from an EMBL/GenBank/DDBJ whole genome shotgun (WGS) entry which is preliminary data.</text>
</comment>
<dbReference type="AlphaFoldDB" id="A0A5M3MZI5"/>
<dbReference type="Pfam" id="PF01370">
    <property type="entry name" value="Epimerase"/>
    <property type="match status" value="1"/>
</dbReference>
<name>A0A5M3MZI5_CONPW</name>
<dbReference type="InterPro" id="IPR036291">
    <property type="entry name" value="NAD(P)-bd_dom_sf"/>
</dbReference>
<sequence length="358" mass="38204">MPSLSSGTILVTGANSYLGVHVVGHLLQKGYHVRAAVRSVNKCPHLLKLFSNHAGRLTLAVVGDMNQNGAFNDAVRSVAGIIHIAAPALNAHDILPSSTWSVRNILESAQSHAGPTLKRIVFCSSLDAITVPANAVVPVTAMAAEQNKAAIKAVEMNRTRANPTKVYAASKASVETSIWGFFDAHRRVISFDFSIISLPCVLGPPIHEVNSPYTSGSGDTGKHIFNALVHGTFPAGMNPKTEPAQLWVDVRDAAAAHVRALETEAAGMRRLIPAQGTPMVFEDLVNSAASLRPFVYDFSEALRSIEKFQDAPLGNSQGASFDVTEDTAILGISYRSLDVTVRDIIADYARRGWIGSGS</sequence>
<evidence type="ECO:0000313" key="5">
    <source>
        <dbReference type="Proteomes" id="UP000053558"/>
    </source>
</evidence>
<dbReference type="Gene3D" id="3.40.50.720">
    <property type="entry name" value="NAD(P)-binding Rossmann-like Domain"/>
    <property type="match status" value="1"/>
</dbReference>
<dbReference type="OMA" id="GNERFIV"/>